<dbReference type="AlphaFoldDB" id="A0AAV4MR24"/>
<evidence type="ECO:0000313" key="3">
    <source>
        <dbReference type="Proteomes" id="UP001054945"/>
    </source>
</evidence>
<feature type="region of interest" description="Disordered" evidence="1">
    <location>
        <begin position="35"/>
        <end position="74"/>
    </location>
</feature>
<dbReference type="Proteomes" id="UP001054945">
    <property type="component" value="Unassembled WGS sequence"/>
</dbReference>
<sequence>MTPRPPNRKKSKKKKTSPGISRKLVFAATDAVPKGFSGSSKESRLQGNQTFLAKPDATASEPEKEKKKYRQGSTETRFLRPQMPFQRILGLRYEVWHLGF</sequence>
<reference evidence="2 3" key="1">
    <citation type="submission" date="2021-06" db="EMBL/GenBank/DDBJ databases">
        <title>Caerostris extrusa draft genome.</title>
        <authorList>
            <person name="Kono N."/>
            <person name="Arakawa K."/>
        </authorList>
    </citation>
    <scope>NUCLEOTIDE SEQUENCE [LARGE SCALE GENOMIC DNA]</scope>
</reference>
<evidence type="ECO:0000313" key="2">
    <source>
        <dbReference type="EMBL" id="GIX74315.1"/>
    </source>
</evidence>
<accession>A0AAV4MR24</accession>
<gene>
    <name evidence="2" type="ORF">CEXT_46521</name>
</gene>
<comment type="caution">
    <text evidence="2">The sequence shown here is derived from an EMBL/GenBank/DDBJ whole genome shotgun (WGS) entry which is preliminary data.</text>
</comment>
<feature type="compositionally biased region" description="Polar residues" evidence="1">
    <location>
        <begin position="37"/>
        <end position="51"/>
    </location>
</feature>
<proteinExistence type="predicted"/>
<protein>
    <submittedName>
        <fullName evidence="2">Uncharacterized protein</fullName>
    </submittedName>
</protein>
<keyword evidence="3" id="KW-1185">Reference proteome</keyword>
<organism evidence="2 3">
    <name type="scientific">Caerostris extrusa</name>
    <name type="common">Bark spider</name>
    <name type="synonym">Caerostris bankana</name>
    <dbReference type="NCBI Taxonomy" id="172846"/>
    <lineage>
        <taxon>Eukaryota</taxon>
        <taxon>Metazoa</taxon>
        <taxon>Ecdysozoa</taxon>
        <taxon>Arthropoda</taxon>
        <taxon>Chelicerata</taxon>
        <taxon>Arachnida</taxon>
        <taxon>Araneae</taxon>
        <taxon>Araneomorphae</taxon>
        <taxon>Entelegynae</taxon>
        <taxon>Araneoidea</taxon>
        <taxon>Araneidae</taxon>
        <taxon>Caerostris</taxon>
    </lineage>
</organism>
<feature type="region of interest" description="Disordered" evidence="1">
    <location>
        <begin position="1"/>
        <end position="22"/>
    </location>
</feature>
<feature type="compositionally biased region" description="Basic residues" evidence="1">
    <location>
        <begin position="1"/>
        <end position="16"/>
    </location>
</feature>
<evidence type="ECO:0000256" key="1">
    <source>
        <dbReference type="SAM" id="MobiDB-lite"/>
    </source>
</evidence>
<dbReference type="EMBL" id="BPLR01002497">
    <property type="protein sequence ID" value="GIX74315.1"/>
    <property type="molecule type" value="Genomic_DNA"/>
</dbReference>
<name>A0AAV4MR24_CAEEX</name>